<dbReference type="RefSeq" id="WP_109305326.1">
    <property type="nucleotide sequence ID" value="NZ_BJUF01000024.1"/>
</dbReference>
<dbReference type="PANTHER" id="PTHR43358:SF4">
    <property type="entry name" value="ALPHA_BETA HYDROLASE FOLD-1 DOMAIN-CONTAINING PROTEIN"/>
    <property type="match status" value="1"/>
</dbReference>
<evidence type="ECO:0000313" key="4">
    <source>
        <dbReference type="Proteomes" id="UP000245938"/>
    </source>
</evidence>
<dbReference type="Proteomes" id="UP000245938">
    <property type="component" value="Unassembled WGS sequence"/>
</dbReference>
<evidence type="ECO:0000259" key="2">
    <source>
        <dbReference type="Pfam" id="PF00326"/>
    </source>
</evidence>
<gene>
    <name evidence="3" type="ORF">DEX24_05060</name>
</gene>
<feature type="domain" description="Peptidase S9 prolyl oligopeptidase catalytic" evidence="2">
    <location>
        <begin position="115"/>
        <end position="317"/>
    </location>
</feature>
<feature type="transmembrane region" description="Helical" evidence="1">
    <location>
        <begin position="6"/>
        <end position="27"/>
    </location>
</feature>
<dbReference type="InterPro" id="IPR029058">
    <property type="entry name" value="AB_hydrolase_fold"/>
</dbReference>
<keyword evidence="1" id="KW-0472">Membrane</keyword>
<dbReference type="Pfam" id="PF00326">
    <property type="entry name" value="Peptidase_S9"/>
    <property type="match status" value="1"/>
</dbReference>
<protein>
    <submittedName>
        <fullName evidence="3">Alpha/beta hydrolase</fullName>
    </submittedName>
</protein>
<dbReference type="InterPro" id="IPR001375">
    <property type="entry name" value="Peptidase_S9_cat"/>
</dbReference>
<dbReference type="GO" id="GO:0008236">
    <property type="term" value="F:serine-type peptidase activity"/>
    <property type="evidence" value="ECO:0007669"/>
    <property type="project" value="InterPro"/>
</dbReference>
<dbReference type="InterPro" id="IPR052920">
    <property type="entry name" value="DNA-binding_regulatory"/>
</dbReference>
<dbReference type="PANTHER" id="PTHR43358">
    <property type="entry name" value="ALPHA/BETA-HYDROLASE"/>
    <property type="match status" value="1"/>
</dbReference>
<dbReference type="GO" id="GO:0006508">
    <property type="term" value="P:proteolysis"/>
    <property type="evidence" value="ECO:0007669"/>
    <property type="project" value="InterPro"/>
</dbReference>
<comment type="caution">
    <text evidence="3">The sequence shown here is derived from an EMBL/GenBank/DDBJ whole genome shotgun (WGS) entry which is preliminary data.</text>
</comment>
<sequence>MKKWGWISGIILVVLITAYFLIGNFFYNLALNPHTDKDFMENNDNLKQSEFISKEAIQKLESDDKVFELKHPATEIFITSKDDLKLQALKYTQEKQSHKWMIGAHGYGGENIFMTRWNRHFYAKDYNIIVPNLRGHGSSEGDYIGMGWDDRKDIVQWIDLVVKEDPQAEIVLFGLSMGAATMMMTSGEDLPANVKVIVEDCGYTSAADVFTYQLDQLYGLPPFPVINAANTMAQIKAGYSIKEASALQQLKKNKTPILFIHGDADTFVPYKMVDTLYDATTVEKEKLIIKHAGHGEANEMNSALYWSSIWKFVDRYM</sequence>
<organism evidence="3 4">
    <name type="scientific">Kurthia sibirica</name>
    <dbReference type="NCBI Taxonomy" id="202750"/>
    <lineage>
        <taxon>Bacteria</taxon>
        <taxon>Bacillati</taxon>
        <taxon>Bacillota</taxon>
        <taxon>Bacilli</taxon>
        <taxon>Bacillales</taxon>
        <taxon>Caryophanaceae</taxon>
        <taxon>Kurthia</taxon>
    </lineage>
</organism>
<accession>A0A2U3AN02</accession>
<dbReference type="AlphaFoldDB" id="A0A2U3AN02"/>
<evidence type="ECO:0000256" key="1">
    <source>
        <dbReference type="SAM" id="Phobius"/>
    </source>
</evidence>
<reference evidence="3 4" key="1">
    <citation type="submission" date="2018-05" db="EMBL/GenBank/DDBJ databases">
        <title>Kurthia sibirica genome sequence.</title>
        <authorList>
            <person name="Maclea K.S."/>
            <person name="Goen A.E."/>
        </authorList>
    </citation>
    <scope>NUCLEOTIDE SEQUENCE [LARGE SCALE GENOMIC DNA]</scope>
    <source>
        <strain evidence="3 4">ATCC 49154</strain>
    </source>
</reference>
<dbReference type="Gene3D" id="3.40.50.1820">
    <property type="entry name" value="alpha/beta hydrolase"/>
    <property type="match status" value="1"/>
</dbReference>
<keyword evidence="4" id="KW-1185">Reference proteome</keyword>
<dbReference type="OrthoDB" id="9776685at2"/>
<dbReference type="SUPFAM" id="SSF53474">
    <property type="entry name" value="alpha/beta-Hydrolases"/>
    <property type="match status" value="1"/>
</dbReference>
<keyword evidence="3" id="KW-0378">Hydrolase</keyword>
<name>A0A2U3AN02_9BACL</name>
<keyword evidence="1" id="KW-1133">Transmembrane helix</keyword>
<keyword evidence="1" id="KW-0812">Transmembrane</keyword>
<dbReference type="EMBL" id="QFVR01000005">
    <property type="protein sequence ID" value="PWI25905.1"/>
    <property type="molecule type" value="Genomic_DNA"/>
</dbReference>
<proteinExistence type="predicted"/>
<evidence type="ECO:0000313" key="3">
    <source>
        <dbReference type="EMBL" id="PWI25905.1"/>
    </source>
</evidence>